<gene>
    <name evidence="1" type="ORF">BYL167_LOCUS51253</name>
    <name evidence="2" type="ORF">GIL414_LOCUS60047</name>
</gene>
<evidence type="ECO:0000313" key="3">
    <source>
        <dbReference type="Proteomes" id="UP000681720"/>
    </source>
</evidence>
<dbReference type="Proteomes" id="UP000681720">
    <property type="component" value="Unassembled WGS sequence"/>
</dbReference>
<comment type="caution">
    <text evidence="2">The sequence shown here is derived from an EMBL/GenBank/DDBJ whole genome shotgun (WGS) entry which is preliminary data.</text>
</comment>
<organism evidence="2 3">
    <name type="scientific">Rotaria magnacalcarata</name>
    <dbReference type="NCBI Taxonomy" id="392030"/>
    <lineage>
        <taxon>Eukaryota</taxon>
        <taxon>Metazoa</taxon>
        <taxon>Spiralia</taxon>
        <taxon>Gnathifera</taxon>
        <taxon>Rotifera</taxon>
        <taxon>Eurotatoria</taxon>
        <taxon>Bdelloidea</taxon>
        <taxon>Philodinida</taxon>
        <taxon>Philodinidae</taxon>
        <taxon>Rotaria</taxon>
    </lineage>
</organism>
<evidence type="ECO:0000313" key="2">
    <source>
        <dbReference type="EMBL" id="CAF5052460.1"/>
    </source>
</evidence>
<dbReference type="EMBL" id="CAJOBH010160982">
    <property type="protein sequence ID" value="CAF4878576.1"/>
    <property type="molecule type" value="Genomic_DNA"/>
</dbReference>
<reference evidence="2" key="1">
    <citation type="submission" date="2021-02" db="EMBL/GenBank/DDBJ databases">
        <authorList>
            <person name="Nowell W R."/>
        </authorList>
    </citation>
    <scope>NUCLEOTIDE SEQUENCE</scope>
</reference>
<dbReference type="AlphaFoldDB" id="A0A8S3EH40"/>
<evidence type="ECO:0000313" key="1">
    <source>
        <dbReference type="EMBL" id="CAF4878576.1"/>
    </source>
</evidence>
<protein>
    <submittedName>
        <fullName evidence="2">Uncharacterized protein</fullName>
    </submittedName>
</protein>
<sequence>MTEVDDTTQISKPLTFEPLSFLAND</sequence>
<accession>A0A8S3EH40</accession>
<proteinExistence type="predicted"/>
<dbReference type="EMBL" id="CAJOBJ010229900">
    <property type="protein sequence ID" value="CAF5052460.1"/>
    <property type="molecule type" value="Genomic_DNA"/>
</dbReference>
<name>A0A8S3EH40_9BILA</name>
<dbReference type="Proteomes" id="UP000681967">
    <property type="component" value="Unassembled WGS sequence"/>
</dbReference>
<feature type="non-terminal residue" evidence="2">
    <location>
        <position position="25"/>
    </location>
</feature>